<gene>
    <name evidence="1" type="ORF">BAUCODRAFT_39786</name>
</gene>
<evidence type="ECO:0000313" key="1">
    <source>
        <dbReference type="EMBL" id="EMC90985.1"/>
    </source>
</evidence>
<name>M2MXK7_BAUPA</name>
<keyword evidence="2" id="KW-1185">Reference proteome</keyword>
<dbReference type="EMBL" id="KB445565">
    <property type="protein sequence ID" value="EMC90985.1"/>
    <property type="molecule type" value="Genomic_DNA"/>
</dbReference>
<organism evidence="1 2">
    <name type="scientific">Baudoinia panamericana (strain UAMH 10762)</name>
    <name type="common">Angels' share fungus</name>
    <name type="synonym">Baudoinia compniacensis (strain UAMH 10762)</name>
    <dbReference type="NCBI Taxonomy" id="717646"/>
    <lineage>
        <taxon>Eukaryota</taxon>
        <taxon>Fungi</taxon>
        <taxon>Dikarya</taxon>
        <taxon>Ascomycota</taxon>
        <taxon>Pezizomycotina</taxon>
        <taxon>Dothideomycetes</taxon>
        <taxon>Dothideomycetidae</taxon>
        <taxon>Mycosphaerellales</taxon>
        <taxon>Teratosphaeriaceae</taxon>
        <taxon>Baudoinia</taxon>
    </lineage>
</organism>
<dbReference type="HOGENOM" id="CLU_3049964_0_0_1"/>
<dbReference type="AlphaFoldDB" id="M2MXK7"/>
<reference evidence="1 2" key="1">
    <citation type="journal article" date="2012" name="PLoS Pathog.">
        <title>Diverse lifestyles and strategies of plant pathogenesis encoded in the genomes of eighteen Dothideomycetes fungi.</title>
        <authorList>
            <person name="Ohm R.A."/>
            <person name="Feau N."/>
            <person name="Henrissat B."/>
            <person name="Schoch C.L."/>
            <person name="Horwitz B.A."/>
            <person name="Barry K.W."/>
            <person name="Condon B.J."/>
            <person name="Copeland A.C."/>
            <person name="Dhillon B."/>
            <person name="Glaser F."/>
            <person name="Hesse C.N."/>
            <person name="Kosti I."/>
            <person name="LaButti K."/>
            <person name="Lindquist E.A."/>
            <person name="Lucas S."/>
            <person name="Salamov A.A."/>
            <person name="Bradshaw R.E."/>
            <person name="Ciuffetti L."/>
            <person name="Hamelin R.C."/>
            <person name="Kema G.H.J."/>
            <person name="Lawrence C."/>
            <person name="Scott J.A."/>
            <person name="Spatafora J.W."/>
            <person name="Turgeon B.G."/>
            <person name="de Wit P.J.G.M."/>
            <person name="Zhong S."/>
            <person name="Goodwin S.B."/>
            <person name="Grigoriev I.V."/>
        </authorList>
    </citation>
    <scope>NUCLEOTIDE SEQUENCE [LARGE SCALE GENOMIC DNA]</scope>
    <source>
        <strain evidence="1 2">UAMH 10762</strain>
    </source>
</reference>
<protein>
    <submittedName>
        <fullName evidence="1">Uncharacterized protein</fullName>
    </submittedName>
</protein>
<proteinExistence type="predicted"/>
<dbReference type="GeneID" id="19113887"/>
<dbReference type="Proteomes" id="UP000011761">
    <property type="component" value="Unassembled WGS sequence"/>
</dbReference>
<dbReference type="RefSeq" id="XP_007681825.1">
    <property type="nucleotide sequence ID" value="XM_007683635.1"/>
</dbReference>
<dbReference type="KEGG" id="bcom:BAUCODRAFT_39786"/>
<sequence length="54" mass="6248">MGRLCYVHDLSYYTPLSRRLSVPEPRHDRQFEPQYPHPSLDANLCPGIVHASRA</sequence>
<evidence type="ECO:0000313" key="2">
    <source>
        <dbReference type="Proteomes" id="UP000011761"/>
    </source>
</evidence>
<accession>M2MXK7</accession>